<evidence type="ECO:0000256" key="15">
    <source>
        <dbReference type="SAM" id="MobiDB-lite"/>
    </source>
</evidence>
<dbReference type="EC" id="1.17.4.1" evidence="3 14"/>
<evidence type="ECO:0000256" key="4">
    <source>
        <dbReference type="ARBA" id="ARBA00014409"/>
    </source>
</evidence>
<proteinExistence type="inferred from homology"/>
<evidence type="ECO:0000313" key="19">
    <source>
        <dbReference type="EMBL" id="RFU96139.1"/>
    </source>
</evidence>
<dbReference type="GO" id="GO:0004748">
    <property type="term" value="F:ribonucleoside-diphosphate reductase activity, thioredoxin disulfide as acceptor"/>
    <property type="evidence" value="ECO:0007669"/>
    <property type="project" value="UniProtKB-EC"/>
</dbReference>
<dbReference type="Pfam" id="PF02867">
    <property type="entry name" value="Ribonuc_red_lgC"/>
    <property type="match status" value="1"/>
</dbReference>
<feature type="domain" description="Ribonucleotide reductase large subunit N-terminal" evidence="16">
    <location>
        <begin position="79"/>
        <end position="136"/>
    </location>
</feature>
<dbReference type="Pfam" id="PF00317">
    <property type="entry name" value="Ribonuc_red_lgN"/>
    <property type="match status" value="1"/>
</dbReference>
<name>A0A372MK45_9SPIR</name>
<keyword evidence="7 14" id="KW-0547">Nucleotide-binding</keyword>
<dbReference type="Proteomes" id="UP000264002">
    <property type="component" value="Unassembled WGS sequence"/>
</dbReference>
<dbReference type="InterPro" id="IPR013344">
    <property type="entry name" value="RNR_NrdJ/NrdZ"/>
</dbReference>
<keyword evidence="9" id="KW-0215">Deoxyribonucleotide synthesis</keyword>
<dbReference type="PANTHER" id="PTHR43371:SF1">
    <property type="entry name" value="RIBONUCLEOSIDE-DIPHOSPHATE REDUCTASE"/>
    <property type="match status" value="1"/>
</dbReference>
<evidence type="ECO:0000256" key="2">
    <source>
        <dbReference type="ARBA" id="ARBA00007405"/>
    </source>
</evidence>
<comment type="similarity">
    <text evidence="2 14">Belongs to the ribonucleoside diphosphate reductase class-2 family.</text>
</comment>
<evidence type="ECO:0000256" key="12">
    <source>
        <dbReference type="ARBA" id="ARBA00025437"/>
    </source>
</evidence>
<dbReference type="NCBIfam" id="TIGR02504">
    <property type="entry name" value="NrdJ_Z"/>
    <property type="match status" value="1"/>
</dbReference>
<comment type="catalytic activity">
    <reaction evidence="13 14">
        <text>a 2'-deoxyribonucleoside 5'-diphosphate + [thioredoxin]-disulfide + H2O = a ribonucleoside 5'-diphosphate + [thioredoxin]-dithiol</text>
        <dbReference type="Rhea" id="RHEA:23252"/>
        <dbReference type="Rhea" id="RHEA-COMP:10698"/>
        <dbReference type="Rhea" id="RHEA-COMP:10700"/>
        <dbReference type="ChEBI" id="CHEBI:15377"/>
        <dbReference type="ChEBI" id="CHEBI:29950"/>
        <dbReference type="ChEBI" id="CHEBI:50058"/>
        <dbReference type="ChEBI" id="CHEBI:57930"/>
        <dbReference type="ChEBI" id="CHEBI:73316"/>
        <dbReference type="EC" id="1.17.4.1"/>
    </reaction>
</comment>
<keyword evidence="10" id="KW-1015">Disulfide bond</keyword>
<feature type="compositionally biased region" description="Acidic residues" evidence="15">
    <location>
        <begin position="780"/>
        <end position="789"/>
    </location>
</feature>
<feature type="domain" description="TSCPD" evidence="18">
    <location>
        <begin position="662"/>
        <end position="765"/>
    </location>
</feature>
<evidence type="ECO:0000259" key="17">
    <source>
        <dbReference type="Pfam" id="PF02867"/>
    </source>
</evidence>
<dbReference type="GO" id="GO:0005524">
    <property type="term" value="F:ATP binding"/>
    <property type="evidence" value="ECO:0007669"/>
    <property type="project" value="InterPro"/>
</dbReference>
<dbReference type="PRINTS" id="PR01183">
    <property type="entry name" value="RIBORDTASEM1"/>
</dbReference>
<keyword evidence="20" id="KW-1185">Reference proteome</keyword>
<dbReference type="SUPFAM" id="SSF51998">
    <property type="entry name" value="PFL-like glycyl radical enzymes"/>
    <property type="match status" value="1"/>
</dbReference>
<accession>A0A372MK45</accession>
<dbReference type="InterPro" id="IPR000788">
    <property type="entry name" value="RNR_lg_C"/>
</dbReference>
<evidence type="ECO:0000256" key="6">
    <source>
        <dbReference type="ARBA" id="ARBA00022634"/>
    </source>
</evidence>
<feature type="region of interest" description="Disordered" evidence="15">
    <location>
        <begin position="764"/>
        <end position="797"/>
    </location>
</feature>
<protein>
    <recommendedName>
        <fullName evidence="4 14">Vitamin B12-dependent ribonucleotide reductase</fullName>
        <ecNumber evidence="3 14">1.17.4.1</ecNumber>
    </recommendedName>
</protein>
<evidence type="ECO:0000256" key="7">
    <source>
        <dbReference type="ARBA" id="ARBA00022741"/>
    </source>
</evidence>
<feature type="compositionally biased region" description="Basic and acidic residues" evidence="15">
    <location>
        <begin position="770"/>
        <end position="779"/>
    </location>
</feature>
<evidence type="ECO:0000256" key="14">
    <source>
        <dbReference type="RuleBase" id="RU364064"/>
    </source>
</evidence>
<evidence type="ECO:0000256" key="1">
    <source>
        <dbReference type="ARBA" id="ARBA00001922"/>
    </source>
</evidence>
<reference evidence="19 20" key="2">
    <citation type="submission" date="2018-09" db="EMBL/GenBank/DDBJ databases">
        <title>Genome of Sphaerochaeta halotolerans strain 4-11.</title>
        <authorList>
            <person name="Nazina T.N."/>
            <person name="Sokolova D.S."/>
        </authorList>
    </citation>
    <scope>NUCLEOTIDE SEQUENCE [LARGE SCALE GENOMIC DNA]</scope>
    <source>
        <strain evidence="19 20">4-11</strain>
    </source>
</reference>
<dbReference type="RefSeq" id="WP_117328959.1">
    <property type="nucleotide sequence ID" value="NZ_QUWK01000001.1"/>
</dbReference>
<dbReference type="InterPro" id="IPR013509">
    <property type="entry name" value="RNR_lsu_N"/>
</dbReference>
<dbReference type="InterPro" id="IPR050862">
    <property type="entry name" value="RdRp_reductase_class-2"/>
</dbReference>
<dbReference type="Pfam" id="PF12637">
    <property type="entry name" value="TSCPD"/>
    <property type="match status" value="1"/>
</dbReference>
<keyword evidence="5 14" id="KW-0846">Cobalamin</keyword>
<gene>
    <name evidence="19" type="ORF">DYP60_00780</name>
</gene>
<keyword evidence="6 14" id="KW-0237">DNA synthesis</keyword>
<keyword evidence="8 14" id="KW-0560">Oxidoreductase</keyword>
<reference evidence="20" key="1">
    <citation type="submission" date="2018-08" db="EMBL/GenBank/DDBJ databases">
        <authorList>
            <person name="Grouzdev D.S."/>
            <person name="Krutkina M.S."/>
        </authorList>
    </citation>
    <scope>NUCLEOTIDE SEQUENCE [LARGE SCALE GENOMIC DNA]</scope>
    <source>
        <strain evidence="20">4-11</strain>
    </source>
</reference>
<dbReference type="InterPro" id="IPR024434">
    <property type="entry name" value="TSCPD_dom"/>
</dbReference>
<evidence type="ECO:0000259" key="18">
    <source>
        <dbReference type="Pfam" id="PF12637"/>
    </source>
</evidence>
<dbReference type="GO" id="GO:0031419">
    <property type="term" value="F:cobalamin binding"/>
    <property type="evidence" value="ECO:0007669"/>
    <property type="project" value="UniProtKB-KW"/>
</dbReference>
<evidence type="ECO:0000256" key="3">
    <source>
        <dbReference type="ARBA" id="ARBA00012274"/>
    </source>
</evidence>
<evidence type="ECO:0000256" key="13">
    <source>
        <dbReference type="ARBA" id="ARBA00047754"/>
    </source>
</evidence>
<evidence type="ECO:0000256" key="10">
    <source>
        <dbReference type="ARBA" id="ARBA00023157"/>
    </source>
</evidence>
<dbReference type="EMBL" id="QUWK01000001">
    <property type="protein sequence ID" value="RFU96139.1"/>
    <property type="molecule type" value="Genomic_DNA"/>
</dbReference>
<organism evidence="19 20">
    <name type="scientific">Sphaerochaeta halotolerans</name>
    <dbReference type="NCBI Taxonomy" id="2293840"/>
    <lineage>
        <taxon>Bacteria</taxon>
        <taxon>Pseudomonadati</taxon>
        <taxon>Spirochaetota</taxon>
        <taxon>Spirochaetia</taxon>
        <taxon>Spirochaetales</taxon>
        <taxon>Sphaerochaetaceae</taxon>
        <taxon>Sphaerochaeta</taxon>
    </lineage>
</organism>
<keyword evidence="11 14" id="KW-0170">Cobalt</keyword>
<dbReference type="GO" id="GO:0071897">
    <property type="term" value="P:DNA biosynthetic process"/>
    <property type="evidence" value="ECO:0007669"/>
    <property type="project" value="UniProtKB-KW"/>
</dbReference>
<feature type="domain" description="Ribonucleotide reductase large subunit C-terminal" evidence="17">
    <location>
        <begin position="143"/>
        <end position="621"/>
    </location>
</feature>
<comment type="caution">
    <text evidence="19">The sequence shown here is derived from an EMBL/GenBank/DDBJ whole genome shotgun (WGS) entry which is preliminary data.</text>
</comment>
<dbReference type="GO" id="GO:0009263">
    <property type="term" value="P:deoxyribonucleotide biosynthetic process"/>
    <property type="evidence" value="ECO:0007669"/>
    <property type="project" value="UniProtKB-KW"/>
</dbReference>
<evidence type="ECO:0000256" key="5">
    <source>
        <dbReference type="ARBA" id="ARBA00022628"/>
    </source>
</evidence>
<evidence type="ECO:0000256" key="11">
    <source>
        <dbReference type="ARBA" id="ARBA00023285"/>
    </source>
</evidence>
<comment type="function">
    <text evidence="12 14">Catalyzes the reduction of ribonucleotides to deoxyribonucleotides. May function to provide a pool of deoxyribonucleotide precursors for DNA repair during oxygen limitation and/or for immediate growth after restoration of oxygen.</text>
</comment>
<dbReference type="PANTHER" id="PTHR43371">
    <property type="entry name" value="VITAMIN B12-DEPENDENT RIBONUCLEOTIDE REDUCTASE"/>
    <property type="match status" value="1"/>
</dbReference>
<evidence type="ECO:0000259" key="16">
    <source>
        <dbReference type="Pfam" id="PF00317"/>
    </source>
</evidence>
<sequence length="832" mass="92471">MSAAKNELNPLGRKIFLDRYALKDVQKKTLKVGDVVVAVSNPKTGQREIGVVTELNDGDAITVKLDEGTVLHVKREDVDKPLETDPAQMLARVAKGIASQEKPEVRKQWEKEFNWLLEDWKFVPGGRILTGAGTDQNLTYFNCYVIPSPKDSRGGIIASLGQMTEIMSRGGGVGMNISSLRPRHSYVKGVNGRSSGSVSWGGLFSFVTGLIEQGGSRRGALMLILNVWHPDILDFIESKREMGKITNANISVGITDDFMDAVRSDGDWHTYFPDTTDPDYNEKWDGDIEKWKNSGHKVQVYHTMKARKIWDAIIESAWASAEPGVFFIDRYNKMSNSWYYASIQSTNPCGEQGLPPWGVCNLGSINLSQFVENKKVNYKDLGRAVRLAVRFLDDVIDDTPYFFEENRKQQQSERRIGLGTMGLADMLIKMELGYGSDESLTFIEELYKFICLEAYGESCDLAKEKGSFPLFDADKLLESGFMKQMPEEIRSKVREQGLRNVTLLTQAPTGTTGTMVNTSTGIEPYYFWEWERTGRMGTNIERVKVYDDWVQAHPGQKKPDYFVSAMDLAPEGHVRVQAAIQKWVDSSISKTGNTPKEYTVEQTEKLYELLYDLGCKGGTTYRDGSRDTQVLTVKKEEKKETPVVTRSSEPKPRVRSTVLRGTTYRKATPIGTAYITVNCDGPNPSDIFEVFINVAKVGSDVAADAEGLGRLISLLLRMPSPLTPDQRAQAIISQLSGIGSGRSMGFGRNRVMSLPDAVAQVLQQHIGSSDSDRDASRLPDEEDEEEEVGQLDLGLPASGSSVKPDMCPICGNVTFVNIEGCKKCFSCGHSEC</sequence>
<evidence type="ECO:0000313" key="20">
    <source>
        <dbReference type="Proteomes" id="UP000264002"/>
    </source>
</evidence>
<dbReference type="Gene3D" id="3.20.70.20">
    <property type="match status" value="1"/>
</dbReference>
<evidence type="ECO:0000256" key="9">
    <source>
        <dbReference type="ARBA" id="ARBA00023116"/>
    </source>
</evidence>
<dbReference type="AlphaFoldDB" id="A0A372MK45"/>
<comment type="cofactor">
    <cofactor evidence="1 14">
        <name>adenosylcob(III)alamin</name>
        <dbReference type="ChEBI" id="CHEBI:18408"/>
    </cofactor>
</comment>
<dbReference type="CDD" id="cd02888">
    <property type="entry name" value="RNR_II_dimer"/>
    <property type="match status" value="1"/>
</dbReference>
<evidence type="ECO:0000256" key="8">
    <source>
        <dbReference type="ARBA" id="ARBA00023002"/>
    </source>
</evidence>